<feature type="domain" description="G-protein coupled receptors family 2 profile 2" evidence="12">
    <location>
        <begin position="186"/>
        <end position="455"/>
    </location>
</feature>
<dbReference type="AlphaFoldDB" id="A0A1Y1LXV5"/>
<evidence type="ECO:0000256" key="9">
    <source>
        <dbReference type="ARBA" id="ARBA00023224"/>
    </source>
</evidence>
<dbReference type="InterPro" id="IPR017981">
    <property type="entry name" value="GPCR_2-like_7TM"/>
</dbReference>
<feature type="transmembrane region" description="Helical" evidence="10">
    <location>
        <begin position="398"/>
        <end position="421"/>
    </location>
</feature>
<keyword evidence="4 11" id="KW-0732">Signal</keyword>
<keyword evidence="3 10" id="KW-0812">Transmembrane</keyword>
<feature type="transmembrane region" description="Helical" evidence="10">
    <location>
        <begin position="191"/>
        <end position="213"/>
    </location>
</feature>
<dbReference type="InParanoid" id="A0A1Y1LXV5"/>
<evidence type="ECO:0000256" key="1">
    <source>
        <dbReference type="ARBA" id="ARBA00004127"/>
    </source>
</evidence>
<dbReference type="OrthoDB" id="6134459at2759"/>
<keyword evidence="6" id="KW-0297">G-protein coupled receptor</keyword>
<accession>A0A1Y1LXV5</accession>
<evidence type="ECO:0000256" key="6">
    <source>
        <dbReference type="ARBA" id="ARBA00023040"/>
    </source>
</evidence>
<evidence type="ECO:0000256" key="10">
    <source>
        <dbReference type="SAM" id="Phobius"/>
    </source>
</evidence>
<keyword evidence="15" id="KW-1185">Reference proteome</keyword>
<dbReference type="Proteomes" id="UP000327044">
    <property type="component" value="Unassembled WGS sequence"/>
</dbReference>
<dbReference type="GO" id="GO:0007166">
    <property type="term" value="P:cell surface receptor signaling pathway"/>
    <property type="evidence" value="ECO:0007669"/>
    <property type="project" value="InterPro"/>
</dbReference>
<dbReference type="PANTHER" id="PTHR47154">
    <property type="entry name" value="G-PROTEIN COUPLED RECEPTOR MTH-RELATED"/>
    <property type="match status" value="1"/>
</dbReference>
<sequence>MTYLFIFAISLNLIIASLSSVCVPDTRQRSDDLAPDGNSYSAVFFNKSYTSDCGCDSKYTCVRKCCDEGYFIDLNEETLELKCLRNDSIKLSVPIYKMGNVIIDNNPIIDFRYLSGVNECLLDDDDKNAYTATMDEFYIQKNGKLWMSSLNTYFKPEHYCLEYDEDNGPIAYLCLLSYDVQSLEISSRITVIGMMISLPFLLVTFIVYGVLPLRNLHGKALMCYIFSLFTTYLLYIIIQLHPDAESLDAVLCKTLAMIFMYFFEASFVWMNVMCIDIYLTFSGIKLIISERRRIESRRFIYYSIYAWGAPLLLLILVIVMSNSVKPNAWYNPGISDQQCWLNDGIPTLLYLYLPMAILIITNVILFVITAHKVRVASRATAMLRTGDNRSSNDDTVRLGVYVKLFLCMGVNWALEIVTWAIDWQVENVPRALWYVADLCNALFGLLIFIIFVCNKKVWKLMKIKYYEVTGKTPPTAVSSTDEVTLEKYK</sequence>
<reference evidence="13" key="1">
    <citation type="journal article" date="2016" name="Sci. Rep.">
        <title>Molecular characterization of firefly nuptial gifts: a multi-omics approach sheds light on postcopulatory sexual selection.</title>
        <authorList>
            <person name="Al-Wathiqui N."/>
            <person name="Fallon T.R."/>
            <person name="South A."/>
            <person name="Weng J.K."/>
            <person name="Lewis S.M."/>
        </authorList>
    </citation>
    <scope>NUCLEOTIDE SEQUENCE</scope>
</reference>
<evidence type="ECO:0000256" key="4">
    <source>
        <dbReference type="ARBA" id="ARBA00022729"/>
    </source>
</evidence>
<dbReference type="Pfam" id="PF00002">
    <property type="entry name" value="7tm_2"/>
    <property type="match status" value="1"/>
</dbReference>
<dbReference type="GO" id="GO:0012505">
    <property type="term" value="C:endomembrane system"/>
    <property type="evidence" value="ECO:0007669"/>
    <property type="project" value="UniProtKB-SubCell"/>
</dbReference>
<evidence type="ECO:0000256" key="11">
    <source>
        <dbReference type="SAM" id="SignalP"/>
    </source>
</evidence>
<dbReference type="GO" id="GO:0008528">
    <property type="term" value="F:G protein-coupled peptide receptor activity"/>
    <property type="evidence" value="ECO:0007669"/>
    <property type="project" value="TreeGrafter"/>
</dbReference>
<keyword evidence="9" id="KW-0807">Transducer</keyword>
<feature type="signal peptide" evidence="11">
    <location>
        <begin position="1"/>
        <end position="20"/>
    </location>
</feature>
<feature type="transmembrane region" description="Helical" evidence="10">
    <location>
        <begin position="220"/>
        <end position="238"/>
    </location>
</feature>
<dbReference type="Gene3D" id="2.170.180.11">
    <property type="entry name" value="Methuselah ectodomain, domain 2"/>
    <property type="match status" value="1"/>
</dbReference>
<dbReference type="FunCoup" id="A0A1Y1LXV5">
    <property type="interactions" value="151"/>
</dbReference>
<proteinExistence type="inferred from homology"/>
<dbReference type="CDD" id="cd15039">
    <property type="entry name" value="7tmB3_Methuselah-like"/>
    <property type="match status" value="1"/>
</dbReference>
<gene>
    <name evidence="14" type="ORF">PPYR_14485</name>
</gene>
<organism evidence="13">
    <name type="scientific">Photinus pyralis</name>
    <name type="common">Common eastern firefly</name>
    <name type="synonym">Lampyris pyralis</name>
    <dbReference type="NCBI Taxonomy" id="7054"/>
    <lineage>
        <taxon>Eukaryota</taxon>
        <taxon>Metazoa</taxon>
        <taxon>Ecdysozoa</taxon>
        <taxon>Arthropoda</taxon>
        <taxon>Hexapoda</taxon>
        <taxon>Insecta</taxon>
        <taxon>Pterygota</taxon>
        <taxon>Neoptera</taxon>
        <taxon>Endopterygota</taxon>
        <taxon>Coleoptera</taxon>
        <taxon>Polyphaga</taxon>
        <taxon>Elateriformia</taxon>
        <taxon>Elateroidea</taxon>
        <taxon>Lampyridae</taxon>
        <taxon>Lampyrinae</taxon>
        <taxon>Photinus</taxon>
    </lineage>
</organism>
<evidence type="ECO:0000256" key="7">
    <source>
        <dbReference type="ARBA" id="ARBA00023136"/>
    </source>
</evidence>
<dbReference type="EMBL" id="GEZM01046505">
    <property type="protein sequence ID" value="JAV77180.1"/>
    <property type="molecule type" value="Transcribed_RNA"/>
</dbReference>
<feature type="transmembrane region" description="Helical" evidence="10">
    <location>
        <begin position="349"/>
        <end position="368"/>
    </location>
</feature>
<reference evidence="14 15" key="2">
    <citation type="journal article" date="2018" name="Elife">
        <title>Firefly genomes illuminate parallel origins of bioluminescence in beetles.</title>
        <authorList>
            <person name="Fallon T.R."/>
            <person name="Lower S.E."/>
            <person name="Chang C.H."/>
            <person name="Bessho-Uehara M."/>
            <person name="Martin G.J."/>
            <person name="Bewick A.J."/>
            <person name="Behringer M."/>
            <person name="Debat H.J."/>
            <person name="Wong I."/>
            <person name="Day J.C."/>
            <person name="Suvorov A."/>
            <person name="Silva C.J."/>
            <person name="Stanger-Hall K.F."/>
            <person name="Hall D.W."/>
            <person name="Schmitz R.J."/>
            <person name="Nelson D.R."/>
            <person name="Lewis S.M."/>
            <person name="Shigenobu S."/>
            <person name="Bybee S.M."/>
            <person name="Larracuente A.M."/>
            <person name="Oba Y."/>
            <person name="Weng J.K."/>
        </authorList>
    </citation>
    <scope>NUCLEOTIDE SEQUENCE [LARGE SCALE GENOMIC DNA]</scope>
    <source>
        <strain evidence="14">1611_PpyrPB1</strain>
        <tissue evidence="14">Whole body</tissue>
    </source>
</reference>
<feature type="chain" id="PRO_5033289897" description="G-protein coupled receptors family 2 profile 2 domain-containing protein" evidence="11">
    <location>
        <begin position="21"/>
        <end position="489"/>
    </location>
</feature>
<dbReference type="PROSITE" id="PS50261">
    <property type="entry name" value="G_PROTEIN_RECEP_F2_4"/>
    <property type="match status" value="1"/>
</dbReference>
<dbReference type="InterPro" id="IPR036272">
    <property type="entry name" value="Methuselah_N_sf"/>
</dbReference>
<keyword evidence="7 10" id="KW-0472">Membrane</keyword>
<dbReference type="InterPro" id="IPR023311">
    <property type="entry name" value="Methusela_ecto_dom_2"/>
</dbReference>
<evidence type="ECO:0000259" key="12">
    <source>
        <dbReference type="PROSITE" id="PS50261"/>
    </source>
</evidence>
<dbReference type="SUPFAM" id="SSF63877">
    <property type="entry name" value="Methuselah ectodomain"/>
    <property type="match status" value="1"/>
</dbReference>
<evidence type="ECO:0000256" key="3">
    <source>
        <dbReference type="ARBA" id="ARBA00022692"/>
    </source>
</evidence>
<dbReference type="PANTHER" id="PTHR47154:SF2">
    <property type="entry name" value="G-PROTEIN COUPLED RECEPTOR MTH-RELATED"/>
    <property type="match status" value="1"/>
</dbReference>
<name>A0A1Y1LXV5_PHOPY</name>
<evidence type="ECO:0000313" key="15">
    <source>
        <dbReference type="Proteomes" id="UP000327044"/>
    </source>
</evidence>
<dbReference type="EMBL" id="VVIM01000010">
    <property type="protein sequence ID" value="KAB0792526.1"/>
    <property type="molecule type" value="Genomic_DNA"/>
</dbReference>
<feature type="transmembrane region" description="Helical" evidence="10">
    <location>
        <begin position="433"/>
        <end position="454"/>
    </location>
</feature>
<dbReference type="Gene3D" id="1.20.1070.10">
    <property type="entry name" value="Rhodopsin 7-helix transmembrane proteins"/>
    <property type="match status" value="1"/>
</dbReference>
<dbReference type="InterPro" id="IPR051384">
    <property type="entry name" value="Mth_GPCR"/>
</dbReference>
<dbReference type="InterPro" id="IPR000832">
    <property type="entry name" value="GPCR_2_secretin-like"/>
</dbReference>
<feature type="transmembrane region" description="Helical" evidence="10">
    <location>
        <begin position="299"/>
        <end position="320"/>
    </location>
</feature>
<evidence type="ECO:0000256" key="2">
    <source>
        <dbReference type="ARBA" id="ARBA00008979"/>
    </source>
</evidence>
<evidence type="ECO:0000313" key="14">
    <source>
        <dbReference type="EMBL" id="KAB0792526.1"/>
    </source>
</evidence>
<evidence type="ECO:0000256" key="8">
    <source>
        <dbReference type="ARBA" id="ARBA00023170"/>
    </source>
</evidence>
<evidence type="ECO:0000256" key="5">
    <source>
        <dbReference type="ARBA" id="ARBA00022989"/>
    </source>
</evidence>
<keyword evidence="8" id="KW-0675">Receptor</keyword>
<evidence type="ECO:0000313" key="13">
    <source>
        <dbReference type="EMBL" id="JAV77180.1"/>
    </source>
</evidence>
<reference evidence="14" key="3">
    <citation type="submission" date="2019-08" db="EMBL/GenBank/DDBJ databases">
        <authorList>
            <consortium name="Photinus pyralis genome working group"/>
            <person name="Fallon T.R."/>
            <person name="Sander Lower S.E."/>
            <person name="Weng J.-K."/>
        </authorList>
    </citation>
    <scope>NUCLEOTIDE SEQUENCE</scope>
    <source>
        <strain evidence="14">1611_PpyrPB1</strain>
        <tissue evidence="14">Whole body</tissue>
    </source>
</reference>
<protein>
    <recommendedName>
        <fullName evidence="12">G-protein coupled receptors family 2 profile 2 domain-containing protein</fullName>
    </recommendedName>
</protein>
<feature type="transmembrane region" description="Helical" evidence="10">
    <location>
        <begin position="258"/>
        <end position="279"/>
    </location>
</feature>
<dbReference type="GO" id="GO:0005886">
    <property type="term" value="C:plasma membrane"/>
    <property type="evidence" value="ECO:0007669"/>
    <property type="project" value="TreeGrafter"/>
</dbReference>
<comment type="similarity">
    <text evidence="2">Belongs to the G-protein coupled receptor 2 family. Mth subfamily.</text>
</comment>
<keyword evidence="5 10" id="KW-1133">Transmembrane helix</keyword>
<comment type="subcellular location">
    <subcellularLocation>
        <location evidence="1">Endomembrane system</location>
        <topology evidence="1">Multi-pass membrane protein</topology>
    </subcellularLocation>
</comment>